<evidence type="ECO:0000313" key="2">
    <source>
        <dbReference type="EMBL" id="MFC7433177.1"/>
    </source>
</evidence>
<name>A0ABW2R470_9BURK</name>
<evidence type="ECO:0000259" key="1">
    <source>
        <dbReference type="Pfam" id="PF14341"/>
    </source>
</evidence>
<dbReference type="Pfam" id="PF14341">
    <property type="entry name" value="PilX_N"/>
    <property type="match status" value="1"/>
</dbReference>
<dbReference type="InterPro" id="IPR025746">
    <property type="entry name" value="PilX_N_dom"/>
</dbReference>
<evidence type="ECO:0000313" key="3">
    <source>
        <dbReference type="Proteomes" id="UP001596495"/>
    </source>
</evidence>
<keyword evidence="3" id="KW-1185">Reference proteome</keyword>
<gene>
    <name evidence="2" type="ORF">ACFQNJ_01485</name>
</gene>
<comment type="caution">
    <text evidence="2">The sequence shown here is derived from an EMBL/GenBank/DDBJ whole genome shotgun (WGS) entry which is preliminary data.</text>
</comment>
<proteinExistence type="predicted"/>
<dbReference type="Proteomes" id="UP001596495">
    <property type="component" value="Unassembled WGS sequence"/>
</dbReference>
<organism evidence="2 3">
    <name type="scientific">Hydrogenophaga bisanensis</name>
    <dbReference type="NCBI Taxonomy" id="439611"/>
    <lineage>
        <taxon>Bacteria</taxon>
        <taxon>Pseudomonadati</taxon>
        <taxon>Pseudomonadota</taxon>
        <taxon>Betaproteobacteria</taxon>
        <taxon>Burkholderiales</taxon>
        <taxon>Comamonadaceae</taxon>
        <taxon>Hydrogenophaga</taxon>
    </lineage>
</organism>
<reference evidence="3" key="1">
    <citation type="journal article" date="2019" name="Int. J. Syst. Evol. Microbiol.">
        <title>The Global Catalogue of Microorganisms (GCM) 10K type strain sequencing project: providing services to taxonomists for standard genome sequencing and annotation.</title>
        <authorList>
            <consortium name="The Broad Institute Genomics Platform"/>
            <consortium name="The Broad Institute Genome Sequencing Center for Infectious Disease"/>
            <person name="Wu L."/>
            <person name="Ma J."/>
        </authorList>
    </citation>
    <scope>NUCLEOTIDE SEQUENCE [LARGE SCALE GENOMIC DNA]</scope>
    <source>
        <strain evidence="3">CCUG 54518</strain>
    </source>
</reference>
<protein>
    <submittedName>
        <fullName evidence="2">PilX N-terminal domain-containing pilus assembly protein</fullName>
    </submittedName>
</protein>
<dbReference type="EMBL" id="JBHTBX010000001">
    <property type="protein sequence ID" value="MFC7433177.1"/>
    <property type="molecule type" value="Genomic_DNA"/>
</dbReference>
<sequence>MIVGLIILVVLTMLGIQAMRTNLAQERMASNMRERNLAFQTAESALRVAERQGPYDSERVEIVGDLRDWDGVVNQTGVLVGFDALLAQDPSFHIGPPQYVRIGLEIPPKFRLIYPVTSRSVGGQASSPIVLQTGFEPPN</sequence>
<feature type="domain" description="Type 4 fimbrial biogenesis protein PilX N-terminal" evidence="1">
    <location>
        <begin position="2"/>
        <end position="47"/>
    </location>
</feature>
<accession>A0ABW2R470</accession>